<feature type="transmembrane region" description="Helical" evidence="1">
    <location>
        <begin position="239"/>
        <end position="260"/>
    </location>
</feature>
<feature type="transmembrane region" description="Helical" evidence="1">
    <location>
        <begin position="112"/>
        <end position="132"/>
    </location>
</feature>
<keyword evidence="1" id="KW-1133">Transmembrane helix</keyword>
<dbReference type="Pfam" id="PF10269">
    <property type="entry name" value="Tmemb_185A"/>
    <property type="match status" value="1"/>
</dbReference>
<evidence type="ECO:0000313" key="3">
    <source>
        <dbReference type="Proteomes" id="UP000186922"/>
    </source>
</evidence>
<accession>A0A1D1UTS9</accession>
<keyword evidence="1" id="KW-0812">Transmembrane</keyword>
<protein>
    <recommendedName>
        <fullName evidence="4">Transmembrane protein 185B</fullName>
    </recommendedName>
</protein>
<dbReference type="OrthoDB" id="72976at2759"/>
<organism evidence="2 3">
    <name type="scientific">Ramazzottius varieornatus</name>
    <name type="common">Water bear</name>
    <name type="synonym">Tardigrade</name>
    <dbReference type="NCBI Taxonomy" id="947166"/>
    <lineage>
        <taxon>Eukaryota</taxon>
        <taxon>Metazoa</taxon>
        <taxon>Ecdysozoa</taxon>
        <taxon>Tardigrada</taxon>
        <taxon>Eutardigrada</taxon>
        <taxon>Parachela</taxon>
        <taxon>Hypsibioidea</taxon>
        <taxon>Ramazzottiidae</taxon>
        <taxon>Ramazzottius</taxon>
    </lineage>
</organism>
<comment type="caution">
    <text evidence="2">The sequence shown here is derived from an EMBL/GenBank/DDBJ whole genome shotgun (WGS) entry which is preliminary data.</text>
</comment>
<feature type="transmembrane region" description="Helical" evidence="1">
    <location>
        <begin position="15"/>
        <end position="32"/>
    </location>
</feature>
<feature type="transmembrane region" description="Helical" evidence="1">
    <location>
        <begin position="209"/>
        <end position="227"/>
    </location>
</feature>
<feature type="transmembrane region" description="Helical" evidence="1">
    <location>
        <begin position="38"/>
        <end position="65"/>
    </location>
</feature>
<feature type="transmembrane region" description="Helical" evidence="1">
    <location>
        <begin position="85"/>
        <end position="106"/>
    </location>
</feature>
<dbReference type="PANTHER" id="PTHR13568">
    <property type="entry name" value="FAM11A, B PROTEIN"/>
    <property type="match status" value="1"/>
</dbReference>
<evidence type="ECO:0000256" key="1">
    <source>
        <dbReference type="SAM" id="Phobius"/>
    </source>
</evidence>
<dbReference type="PANTHER" id="PTHR13568:SF6">
    <property type="entry name" value="TRANSMEMBRANE PROTEIN 185A"/>
    <property type="match status" value="1"/>
</dbReference>
<keyword evidence="1" id="KW-0472">Membrane</keyword>
<sequence>MELPRLFDDFNHSKFIVHLSLFFFVFFFSLRLDETIQWSWWIVFLPIWSWKILVFLGAAIGTFVWLKNPQSRMDAEGVSQFRAMWLTVTVHCFLFLFELFACEQLVQPTHRWILVFLPLNFVSLLSFFVCIWSVKRERPFELEMFCAANLVQFIFLALRLDEIITWSWGVVFIPLWILMGFFVIGVVYSIIFACLVMRSTHHIAQEQRWIALRSAFTSTIVVLPLLASEVLFVYRLDGLAHISFLICSVPLLVALTNLMFMACGSRGGNKSGFFGIRKDFCQSLLASCPCLREYGNIKIGPDSNKRPVNPDDESALMNEATVWERKMDPVKYAKFAQTTVVVAPCLPLESPD</sequence>
<dbReference type="AlphaFoldDB" id="A0A1D1UTS9"/>
<keyword evidence="3" id="KW-1185">Reference proteome</keyword>
<dbReference type="EMBL" id="BDGG01000001">
    <property type="protein sequence ID" value="GAU89783.1"/>
    <property type="molecule type" value="Genomic_DNA"/>
</dbReference>
<gene>
    <name evidence="2" type="primary">RvY_02294-1</name>
    <name evidence="2" type="synonym">RvY_02294.1</name>
    <name evidence="2" type="ORF">RvY_02294</name>
</gene>
<feature type="transmembrane region" description="Helical" evidence="1">
    <location>
        <begin position="166"/>
        <end position="197"/>
    </location>
</feature>
<evidence type="ECO:0000313" key="2">
    <source>
        <dbReference type="EMBL" id="GAU89783.1"/>
    </source>
</evidence>
<reference evidence="2 3" key="1">
    <citation type="journal article" date="2016" name="Nat. Commun.">
        <title>Extremotolerant tardigrade genome and improved radiotolerance of human cultured cells by tardigrade-unique protein.</title>
        <authorList>
            <person name="Hashimoto T."/>
            <person name="Horikawa D.D."/>
            <person name="Saito Y."/>
            <person name="Kuwahara H."/>
            <person name="Kozuka-Hata H."/>
            <person name="Shin-I T."/>
            <person name="Minakuchi Y."/>
            <person name="Ohishi K."/>
            <person name="Motoyama A."/>
            <person name="Aizu T."/>
            <person name="Enomoto A."/>
            <person name="Kondo K."/>
            <person name="Tanaka S."/>
            <person name="Hara Y."/>
            <person name="Koshikawa S."/>
            <person name="Sagara H."/>
            <person name="Miura T."/>
            <person name="Yokobori S."/>
            <person name="Miyagawa K."/>
            <person name="Suzuki Y."/>
            <person name="Kubo T."/>
            <person name="Oyama M."/>
            <person name="Kohara Y."/>
            <person name="Fujiyama A."/>
            <person name="Arakawa K."/>
            <person name="Katayama T."/>
            <person name="Toyoda A."/>
            <person name="Kunieda T."/>
        </authorList>
    </citation>
    <scope>NUCLEOTIDE SEQUENCE [LARGE SCALE GENOMIC DNA]</scope>
    <source>
        <strain evidence="2 3">YOKOZUNA-1</strain>
    </source>
</reference>
<dbReference type="STRING" id="947166.A0A1D1UTS9"/>
<dbReference type="Proteomes" id="UP000186922">
    <property type="component" value="Unassembled WGS sequence"/>
</dbReference>
<evidence type="ECO:0008006" key="4">
    <source>
        <dbReference type="Google" id="ProtNLM"/>
    </source>
</evidence>
<name>A0A1D1UTS9_RAMVA</name>
<dbReference type="InterPro" id="IPR019396">
    <property type="entry name" value="TM_Fragile-X-F-assoc"/>
</dbReference>
<proteinExistence type="predicted"/>